<name>A0A438M6K0_9ACTN</name>
<feature type="domain" description="Group II intron maturase-specific" evidence="1">
    <location>
        <begin position="153"/>
        <end position="203"/>
    </location>
</feature>
<dbReference type="SUPFAM" id="SSF56672">
    <property type="entry name" value="DNA/RNA polymerases"/>
    <property type="match status" value="1"/>
</dbReference>
<dbReference type="EMBL" id="SAUN01000001">
    <property type="protein sequence ID" value="RVX41316.1"/>
    <property type="molecule type" value="Genomic_DNA"/>
</dbReference>
<dbReference type="Proteomes" id="UP000284824">
    <property type="component" value="Unassembled WGS sequence"/>
</dbReference>
<sequence>MAQAGRVLVVEDYGVGRMLGELQDGLRLGRYRPAPVWRVEIPKSEGGRRPLGIPSARDRVAQQAVKLVLEPVSRRIFCRSRTGFGRNGRPRRRWSGCVPGSSRAAKGWISSAVVHSAHVGPVVGTEAGHPLLPAPLAVAAGDETAAGQDPARTGRNRVGRDIREVIAEVNPVLRGWGNYFRTGNAAIKFRQVDNYVVMRLRSLTVEERGLQPARGTGPAVDGGLVQRAWPVSIARHHPLSEGGVTMSRRSSVSGMRETHTYGLKGGWGSGLARAPRP</sequence>
<comment type="caution">
    <text evidence="2">The sequence shown here is derived from an EMBL/GenBank/DDBJ whole genome shotgun (WGS) entry which is preliminary data.</text>
</comment>
<dbReference type="RefSeq" id="WP_421915453.1">
    <property type="nucleotide sequence ID" value="NZ_SAUN01000001.1"/>
</dbReference>
<accession>A0A438M6K0</accession>
<organism evidence="2 3">
    <name type="scientific">Nonomuraea polychroma</name>
    <dbReference type="NCBI Taxonomy" id="46176"/>
    <lineage>
        <taxon>Bacteria</taxon>
        <taxon>Bacillati</taxon>
        <taxon>Actinomycetota</taxon>
        <taxon>Actinomycetes</taxon>
        <taxon>Streptosporangiales</taxon>
        <taxon>Streptosporangiaceae</taxon>
        <taxon>Nonomuraea</taxon>
    </lineage>
</organism>
<dbReference type="InterPro" id="IPR043502">
    <property type="entry name" value="DNA/RNA_pol_sf"/>
</dbReference>
<gene>
    <name evidence="2" type="ORF">EDD27_3825</name>
</gene>
<dbReference type="AlphaFoldDB" id="A0A438M6K0"/>
<keyword evidence="3" id="KW-1185">Reference proteome</keyword>
<protein>
    <submittedName>
        <fullName evidence="2">Group II intron maturase</fullName>
    </submittedName>
</protein>
<evidence type="ECO:0000259" key="1">
    <source>
        <dbReference type="Pfam" id="PF08388"/>
    </source>
</evidence>
<dbReference type="PANTHER" id="PTHR34047">
    <property type="entry name" value="NUCLEAR INTRON MATURASE 1, MITOCHONDRIAL-RELATED"/>
    <property type="match status" value="1"/>
</dbReference>
<dbReference type="InterPro" id="IPR013597">
    <property type="entry name" value="Mat_intron_G2"/>
</dbReference>
<proteinExistence type="predicted"/>
<evidence type="ECO:0000313" key="3">
    <source>
        <dbReference type="Proteomes" id="UP000284824"/>
    </source>
</evidence>
<evidence type="ECO:0000313" key="2">
    <source>
        <dbReference type="EMBL" id="RVX41316.1"/>
    </source>
</evidence>
<dbReference type="PANTHER" id="PTHR34047:SF8">
    <property type="entry name" value="PROTEIN YKFC"/>
    <property type="match status" value="1"/>
</dbReference>
<dbReference type="InterPro" id="IPR051083">
    <property type="entry name" value="GrpII_Intron_Splice-Mob/Def"/>
</dbReference>
<dbReference type="Pfam" id="PF08388">
    <property type="entry name" value="GIIM"/>
    <property type="match status" value="1"/>
</dbReference>
<reference evidence="2 3" key="1">
    <citation type="submission" date="2019-01" db="EMBL/GenBank/DDBJ databases">
        <title>Sequencing the genomes of 1000 actinobacteria strains.</title>
        <authorList>
            <person name="Klenk H.-P."/>
        </authorList>
    </citation>
    <scope>NUCLEOTIDE SEQUENCE [LARGE SCALE GENOMIC DNA]</scope>
    <source>
        <strain evidence="2 3">DSM 43925</strain>
    </source>
</reference>